<comment type="caution">
    <text evidence="2">The sequence shown here is derived from an EMBL/GenBank/DDBJ whole genome shotgun (WGS) entry which is preliminary data.</text>
</comment>
<dbReference type="RefSeq" id="WP_184332031.1">
    <property type="nucleotide sequence ID" value="NZ_JACHHZ010000003.1"/>
</dbReference>
<accession>A0A841HKF1</accession>
<evidence type="ECO:0000313" key="2">
    <source>
        <dbReference type="EMBL" id="MBB6093527.1"/>
    </source>
</evidence>
<gene>
    <name evidence="2" type="ORF">HNQ60_002408</name>
</gene>
<feature type="compositionally biased region" description="Basic and acidic residues" evidence="1">
    <location>
        <begin position="46"/>
        <end position="70"/>
    </location>
</feature>
<keyword evidence="3" id="KW-1185">Reference proteome</keyword>
<protein>
    <submittedName>
        <fullName evidence="2">TolA-binding protein</fullName>
    </submittedName>
</protein>
<evidence type="ECO:0000313" key="3">
    <source>
        <dbReference type="Proteomes" id="UP000588068"/>
    </source>
</evidence>
<proteinExistence type="predicted"/>
<reference evidence="2 3" key="1">
    <citation type="submission" date="2020-08" db="EMBL/GenBank/DDBJ databases">
        <title>Genomic Encyclopedia of Type Strains, Phase IV (KMG-IV): sequencing the most valuable type-strain genomes for metagenomic binning, comparative biology and taxonomic classification.</title>
        <authorList>
            <person name="Goeker M."/>
        </authorList>
    </citation>
    <scope>NUCLEOTIDE SEQUENCE [LARGE SCALE GENOMIC DNA]</scope>
    <source>
        <strain evidence="2 3">DSM 26723</strain>
    </source>
</reference>
<organism evidence="2 3">
    <name type="scientific">Povalibacter uvarum</name>
    <dbReference type="NCBI Taxonomy" id="732238"/>
    <lineage>
        <taxon>Bacteria</taxon>
        <taxon>Pseudomonadati</taxon>
        <taxon>Pseudomonadota</taxon>
        <taxon>Gammaproteobacteria</taxon>
        <taxon>Steroidobacterales</taxon>
        <taxon>Steroidobacteraceae</taxon>
        <taxon>Povalibacter</taxon>
    </lineage>
</organism>
<dbReference type="Proteomes" id="UP000588068">
    <property type="component" value="Unassembled WGS sequence"/>
</dbReference>
<name>A0A841HKF1_9GAMM</name>
<evidence type="ECO:0000256" key="1">
    <source>
        <dbReference type="SAM" id="MobiDB-lite"/>
    </source>
</evidence>
<dbReference type="AlphaFoldDB" id="A0A841HKF1"/>
<sequence>MKSLRHTFIFLAAAVALGGCVSTPSTKALITPIGAVGVYSFAPTEKRSPDEMKAARQAEQRLARMNREEAENTAPNN</sequence>
<feature type="region of interest" description="Disordered" evidence="1">
    <location>
        <begin position="46"/>
        <end position="77"/>
    </location>
</feature>
<dbReference type="PROSITE" id="PS51257">
    <property type="entry name" value="PROKAR_LIPOPROTEIN"/>
    <property type="match status" value="1"/>
</dbReference>
<dbReference type="EMBL" id="JACHHZ010000003">
    <property type="protein sequence ID" value="MBB6093527.1"/>
    <property type="molecule type" value="Genomic_DNA"/>
</dbReference>